<keyword evidence="8" id="KW-0472">Membrane</keyword>
<gene>
    <name evidence="10" type="ORF">CQA63_02970</name>
</gene>
<proteinExistence type="predicted"/>
<keyword evidence="2" id="KW-0004">4Fe-4S</keyword>
<dbReference type="EMBL" id="NXLR01000003">
    <property type="protein sequence ID" value="RDU60573.1"/>
    <property type="molecule type" value="Genomic_DNA"/>
</dbReference>
<dbReference type="Proteomes" id="UP000256599">
    <property type="component" value="Unassembled WGS sequence"/>
</dbReference>
<dbReference type="PANTHER" id="PTHR30176:SF3">
    <property type="entry name" value="FERREDOXIN-TYPE PROTEIN NAPH"/>
    <property type="match status" value="1"/>
</dbReference>
<comment type="caution">
    <text evidence="10">The sequence shown here is derived from an EMBL/GenBank/DDBJ whole genome shotgun (WGS) entry which is preliminary data.</text>
</comment>
<dbReference type="GO" id="GO:0046872">
    <property type="term" value="F:metal ion binding"/>
    <property type="evidence" value="ECO:0007669"/>
    <property type="project" value="UniProtKB-KW"/>
</dbReference>
<dbReference type="Pfam" id="PF13237">
    <property type="entry name" value="Fer4_10"/>
    <property type="match status" value="1"/>
</dbReference>
<dbReference type="AlphaFoldDB" id="A0A3D8I5Z2"/>
<keyword evidence="4" id="KW-0677">Repeat</keyword>
<feature type="transmembrane region" description="Helical" evidence="8">
    <location>
        <begin position="96"/>
        <end position="118"/>
    </location>
</feature>
<keyword evidence="11" id="KW-1185">Reference proteome</keyword>
<keyword evidence="6" id="KW-0408">Iron</keyword>
<dbReference type="GO" id="GO:0051539">
    <property type="term" value="F:4 iron, 4 sulfur cluster binding"/>
    <property type="evidence" value="ECO:0007669"/>
    <property type="project" value="UniProtKB-KW"/>
</dbReference>
<evidence type="ECO:0000256" key="8">
    <source>
        <dbReference type="SAM" id="Phobius"/>
    </source>
</evidence>
<name>A0A3D8I5Z2_9HELI</name>
<feature type="domain" description="4Fe-4S ferredoxin-type" evidence="9">
    <location>
        <begin position="241"/>
        <end position="271"/>
    </location>
</feature>
<dbReference type="InterPro" id="IPR051684">
    <property type="entry name" value="Electron_Trans/Redox"/>
</dbReference>
<feature type="transmembrane region" description="Helical" evidence="8">
    <location>
        <begin position="164"/>
        <end position="182"/>
    </location>
</feature>
<evidence type="ECO:0000256" key="2">
    <source>
        <dbReference type="ARBA" id="ARBA00022485"/>
    </source>
</evidence>
<dbReference type="NCBIfam" id="TIGR02163">
    <property type="entry name" value="napH"/>
    <property type="match status" value="1"/>
</dbReference>
<evidence type="ECO:0000256" key="4">
    <source>
        <dbReference type="ARBA" id="ARBA00022737"/>
    </source>
</evidence>
<dbReference type="InterPro" id="IPR017896">
    <property type="entry name" value="4Fe4S_Fe-S-bd"/>
</dbReference>
<feature type="transmembrane region" description="Helical" evidence="8">
    <location>
        <begin position="125"/>
        <end position="144"/>
    </location>
</feature>
<dbReference type="NCBIfam" id="NF007013">
    <property type="entry name" value="PRK09477.1"/>
    <property type="match status" value="1"/>
</dbReference>
<evidence type="ECO:0000256" key="3">
    <source>
        <dbReference type="ARBA" id="ARBA00022723"/>
    </source>
</evidence>
<sequence length="309" mass="33924">MKTSKVRFLLLRRCVQLLIIVCFVLGNCSIATFKNIQNKEEKLILGGDISSLMGDSSSVIAKQNSGFSFIAQGNLSYAEWFGGAIKLADPLSALQIFLAGGGLALDVWLGVMLVVVLYGVFLGRAFCSFVCPINLITDFASFLRTKLKLNNSPYKLTLPRSTRFVILSLTLVLSALFGVAAFELISPIAMFHRGIVFGMGFGVFAIMAVFLFDLFILKHGFCGHICPLGALYSLIGRFSLLRVSHKVAHCTKCMQCVRICPEPEVLKGIGKEDGAFKTMTCLRCGRCIEACDDNALTFSLINFTHKERK</sequence>
<evidence type="ECO:0000256" key="1">
    <source>
        <dbReference type="ARBA" id="ARBA00022448"/>
    </source>
</evidence>
<keyword evidence="5" id="KW-0249">Electron transport</keyword>
<dbReference type="SUPFAM" id="SSF54862">
    <property type="entry name" value="4Fe-4S ferredoxins"/>
    <property type="match status" value="1"/>
</dbReference>
<dbReference type="PROSITE" id="PS51379">
    <property type="entry name" value="4FE4S_FER_2"/>
    <property type="match status" value="2"/>
</dbReference>
<dbReference type="PANTHER" id="PTHR30176">
    <property type="entry name" value="FERREDOXIN-TYPE PROTEIN NAPH"/>
    <property type="match status" value="1"/>
</dbReference>
<evidence type="ECO:0000313" key="11">
    <source>
        <dbReference type="Proteomes" id="UP000256599"/>
    </source>
</evidence>
<protein>
    <submittedName>
        <fullName evidence="10">Quinol dehydrogenase ferredoxin subunit NapH</fullName>
    </submittedName>
</protein>
<feature type="transmembrane region" description="Helical" evidence="8">
    <location>
        <begin position="194"/>
        <end position="217"/>
    </location>
</feature>
<keyword evidence="3" id="KW-0479">Metal-binding</keyword>
<evidence type="ECO:0000259" key="9">
    <source>
        <dbReference type="PROSITE" id="PS51379"/>
    </source>
</evidence>
<dbReference type="Gene3D" id="3.30.70.20">
    <property type="match status" value="1"/>
</dbReference>
<reference evidence="10 11" key="1">
    <citation type="submission" date="2018-04" db="EMBL/GenBank/DDBJ databases">
        <title>Novel Campyloabacter and Helicobacter Species and Strains.</title>
        <authorList>
            <person name="Mannion A.J."/>
            <person name="Shen Z."/>
            <person name="Fox J.G."/>
        </authorList>
    </citation>
    <scope>NUCLEOTIDE SEQUENCE [LARGE SCALE GENOMIC DNA]</scope>
    <source>
        <strain evidence="10 11">MIT 98-6070</strain>
    </source>
</reference>
<dbReference type="OrthoDB" id="9784262at2"/>
<dbReference type="Pfam" id="PF12801">
    <property type="entry name" value="Fer4_5"/>
    <property type="match status" value="2"/>
</dbReference>
<dbReference type="GO" id="GO:0005886">
    <property type="term" value="C:plasma membrane"/>
    <property type="evidence" value="ECO:0007669"/>
    <property type="project" value="TreeGrafter"/>
</dbReference>
<evidence type="ECO:0000313" key="10">
    <source>
        <dbReference type="EMBL" id="RDU60573.1"/>
    </source>
</evidence>
<keyword evidence="8" id="KW-0812">Transmembrane</keyword>
<keyword evidence="7" id="KW-0411">Iron-sulfur</keyword>
<accession>A0A3D8I5Z2</accession>
<feature type="domain" description="4Fe-4S ferredoxin-type" evidence="9">
    <location>
        <begin position="272"/>
        <end position="301"/>
    </location>
</feature>
<dbReference type="InterPro" id="IPR017900">
    <property type="entry name" value="4Fe4S_Fe_S_CS"/>
</dbReference>
<dbReference type="PROSITE" id="PS00198">
    <property type="entry name" value="4FE4S_FER_1"/>
    <property type="match status" value="1"/>
</dbReference>
<keyword evidence="8" id="KW-1133">Transmembrane helix</keyword>
<evidence type="ECO:0000256" key="5">
    <source>
        <dbReference type="ARBA" id="ARBA00022982"/>
    </source>
</evidence>
<evidence type="ECO:0000256" key="7">
    <source>
        <dbReference type="ARBA" id="ARBA00023014"/>
    </source>
</evidence>
<keyword evidence="1" id="KW-0813">Transport</keyword>
<organism evidence="10 11">
    <name type="scientific">Helicobacter marmotae</name>
    <dbReference type="NCBI Taxonomy" id="152490"/>
    <lineage>
        <taxon>Bacteria</taxon>
        <taxon>Pseudomonadati</taxon>
        <taxon>Campylobacterota</taxon>
        <taxon>Epsilonproteobacteria</taxon>
        <taxon>Campylobacterales</taxon>
        <taxon>Helicobacteraceae</taxon>
        <taxon>Helicobacter</taxon>
    </lineage>
</organism>
<evidence type="ECO:0000256" key="6">
    <source>
        <dbReference type="ARBA" id="ARBA00023004"/>
    </source>
</evidence>
<dbReference type="InterPro" id="IPR011886">
    <property type="entry name" value="NapH_MauN"/>
</dbReference>